<dbReference type="GeneID" id="73336603"/>
<feature type="region of interest" description="Disordered" evidence="1">
    <location>
        <begin position="306"/>
        <end position="358"/>
    </location>
</feature>
<proteinExistence type="predicted"/>
<evidence type="ECO:0000256" key="1">
    <source>
        <dbReference type="SAM" id="MobiDB-lite"/>
    </source>
</evidence>
<reference evidence="2" key="1">
    <citation type="journal article" date="2021" name="Mol. Plant Microbe Interact.">
        <title>Complete Genome Sequence of the Plant-Pathogenic Fungus Colletotrichum lupini.</title>
        <authorList>
            <person name="Baroncelli R."/>
            <person name="Pensec F."/>
            <person name="Da Lio D."/>
            <person name="Boufleur T."/>
            <person name="Vicente I."/>
            <person name="Sarrocco S."/>
            <person name="Picot A."/>
            <person name="Baraldi E."/>
            <person name="Sukno S."/>
            <person name="Thon M."/>
            <person name="Le Floch G."/>
        </authorList>
    </citation>
    <scope>NUCLEOTIDE SEQUENCE</scope>
    <source>
        <strain evidence="2">IMI 504893</strain>
    </source>
</reference>
<dbReference type="AlphaFoldDB" id="A0A9Q8SHJ9"/>
<dbReference type="Proteomes" id="UP000830671">
    <property type="component" value="Chromosome 2"/>
</dbReference>
<accession>A0A9Q8SHJ9</accession>
<feature type="region of interest" description="Disordered" evidence="1">
    <location>
        <begin position="371"/>
        <end position="412"/>
    </location>
</feature>
<organism evidence="2 3">
    <name type="scientific">Colletotrichum lupini</name>
    <dbReference type="NCBI Taxonomy" id="145971"/>
    <lineage>
        <taxon>Eukaryota</taxon>
        <taxon>Fungi</taxon>
        <taxon>Dikarya</taxon>
        <taxon>Ascomycota</taxon>
        <taxon>Pezizomycotina</taxon>
        <taxon>Sordariomycetes</taxon>
        <taxon>Hypocreomycetidae</taxon>
        <taxon>Glomerellales</taxon>
        <taxon>Glomerellaceae</taxon>
        <taxon>Colletotrichum</taxon>
        <taxon>Colletotrichum acutatum species complex</taxon>
    </lineage>
</organism>
<gene>
    <name evidence="2" type="ORF">CLUP02_02562</name>
</gene>
<evidence type="ECO:0000313" key="2">
    <source>
        <dbReference type="EMBL" id="UQC77095.1"/>
    </source>
</evidence>
<dbReference type="EMBL" id="CP019474">
    <property type="protein sequence ID" value="UQC77095.1"/>
    <property type="molecule type" value="Genomic_DNA"/>
</dbReference>
<keyword evidence="3" id="KW-1185">Reference proteome</keyword>
<dbReference type="KEGG" id="clup:CLUP02_02562"/>
<evidence type="ECO:0000313" key="3">
    <source>
        <dbReference type="Proteomes" id="UP000830671"/>
    </source>
</evidence>
<protein>
    <submittedName>
        <fullName evidence="2">Uncharacterized protein</fullName>
    </submittedName>
</protein>
<dbReference type="RefSeq" id="XP_049138736.1">
    <property type="nucleotide sequence ID" value="XM_049281593.1"/>
</dbReference>
<name>A0A9Q8SHJ9_9PEZI</name>
<sequence>MAVAVGTVRKYPGSTFSLVPTALSSHRNFERRGKERDEYVTTYHSSTSPRKHHTIITTLDDQTLREIPITFDVIAPASPRQPEKKWAVTPPPLGAEPPNGVGDLANWLGQQPRGTKSRRQCLEPWETQSKSHKLTKNCQNGTKKTPVKLLPTIVHGKSVHTPDPKSGVFNDMPTPSVAQPGRKRLKFSTPLNGALSHAILTPSLLMATSRSLWVHPCFEPLGIHGPFTVWNRAPLTLHYHLYPRHWAPLLSSWSFELPLSCPQRIMALQCVRSMRVAFPSVPSAGHQNNGRRGFQNKSLSYRIASEGVASSTNPNLRRDIGRASEPPLRQPYSAGSHPLQADESGRRHRHRSSDGLARFTLYGKLQRKDDDYPVGTFEVPDNRHQRKQTPPPSHAAMRLPPTADSKNHWERSPGKKSRKWFFLSHLRLAFQVPRYCPPGLPGPRPSGTPHQLALSGAWLFFLHGSSSAIRRPLSRHLHPEVAIPNEAHKKPINAHQEATPAWPICLLARRLFPRMHRAILALGTQSIDWGVSRPSPGPAYIPFAAGG</sequence>